<name>X0XKR7_9ZZZZ</name>
<comment type="caution">
    <text evidence="1">The sequence shown here is derived from an EMBL/GenBank/DDBJ whole genome shotgun (WGS) entry which is preliminary data.</text>
</comment>
<proteinExistence type="predicted"/>
<protein>
    <submittedName>
        <fullName evidence="1">Uncharacterized protein</fullName>
    </submittedName>
</protein>
<reference evidence="1" key="1">
    <citation type="journal article" date="2014" name="Front. Microbiol.">
        <title>High frequency of phylogenetically diverse reductive dehalogenase-homologous genes in deep subseafloor sedimentary metagenomes.</title>
        <authorList>
            <person name="Kawai M."/>
            <person name="Futagami T."/>
            <person name="Toyoda A."/>
            <person name="Takaki Y."/>
            <person name="Nishi S."/>
            <person name="Hori S."/>
            <person name="Arai W."/>
            <person name="Tsubouchi T."/>
            <person name="Morono Y."/>
            <person name="Uchiyama I."/>
            <person name="Ito T."/>
            <person name="Fujiyama A."/>
            <person name="Inagaki F."/>
            <person name="Takami H."/>
        </authorList>
    </citation>
    <scope>NUCLEOTIDE SEQUENCE</scope>
    <source>
        <strain evidence="1">Expedition CK06-06</strain>
    </source>
</reference>
<organism evidence="1">
    <name type="scientific">marine sediment metagenome</name>
    <dbReference type="NCBI Taxonomy" id="412755"/>
    <lineage>
        <taxon>unclassified sequences</taxon>
        <taxon>metagenomes</taxon>
        <taxon>ecological metagenomes</taxon>
    </lineage>
</organism>
<accession>X0XKR7</accession>
<evidence type="ECO:0000313" key="1">
    <source>
        <dbReference type="EMBL" id="GAG37243.1"/>
    </source>
</evidence>
<gene>
    <name evidence="1" type="ORF">S01H1_74479</name>
</gene>
<sequence>CGRVSRKAAQPLRQWVRKHNIPVVTVTHYSGACRLDSKKVEGDPYYFDLRDRETRSVQYPLDGVIWGQSNCFYYYYGAHPGRGRGSFIFDEFGRVKPLFHFYAAANHLIGGHSGTESIDDFVDFRVGLVRMRGKKGMAVLYSVDGKIYDFSLDAAGISGVLDGLGNPVKRWRKDGRVQYHVSRHPVYLAVEDIETVRRNIRNIRFEDKLPVRFKYSIHPAGILQVRAIINCRTPLKAEVE</sequence>
<feature type="non-terminal residue" evidence="1">
    <location>
        <position position="1"/>
    </location>
</feature>
<dbReference type="AlphaFoldDB" id="X0XKR7"/>
<dbReference type="EMBL" id="BARS01049835">
    <property type="protein sequence ID" value="GAG37243.1"/>
    <property type="molecule type" value="Genomic_DNA"/>
</dbReference>
<feature type="non-terminal residue" evidence="1">
    <location>
        <position position="240"/>
    </location>
</feature>